<sequence>MRGVGFMVCSVHTVYGRDRSGVRGAEEVSVAARTGVFSRRVKARAGRASERRFDEDERCRSRAAEIWPRTAPIPRAGLSLQKSTTNH</sequence>
<reference evidence="2" key="1">
    <citation type="journal article" date="2019" name="Int. J. Syst. Evol. Microbiol.">
        <title>The Global Catalogue of Microorganisms (GCM) 10K type strain sequencing project: providing services to taxonomists for standard genome sequencing and annotation.</title>
        <authorList>
            <consortium name="The Broad Institute Genomics Platform"/>
            <consortium name="The Broad Institute Genome Sequencing Center for Infectious Disease"/>
            <person name="Wu L."/>
            <person name="Ma J."/>
        </authorList>
    </citation>
    <scope>NUCLEOTIDE SEQUENCE [LARGE SCALE GENOMIC DNA]</scope>
    <source>
        <strain evidence="2">JCM 4594</strain>
    </source>
</reference>
<proteinExistence type="predicted"/>
<protein>
    <submittedName>
        <fullName evidence="1">Uncharacterized protein</fullName>
    </submittedName>
</protein>
<organism evidence="1 2">
    <name type="scientific">Streptomyces xanthochromogenes</name>
    <dbReference type="NCBI Taxonomy" id="67384"/>
    <lineage>
        <taxon>Bacteria</taxon>
        <taxon>Bacillati</taxon>
        <taxon>Actinomycetota</taxon>
        <taxon>Actinomycetes</taxon>
        <taxon>Kitasatosporales</taxon>
        <taxon>Streptomycetaceae</taxon>
        <taxon>Streptomyces</taxon>
    </lineage>
</organism>
<evidence type="ECO:0000313" key="2">
    <source>
        <dbReference type="Proteomes" id="UP000600946"/>
    </source>
</evidence>
<comment type="caution">
    <text evidence="1">The sequence shown here is derived from an EMBL/GenBank/DDBJ whole genome shotgun (WGS) entry which is preliminary data.</text>
</comment>
<name>A0ABQ3AIN6_9ACTN</name>
<evidence type="ECO:0000313" key="1">
    <source>
        <dbReference type="EMBL" id="GGY57952.1"/>
    </source>
</evidence>
<keyword evidence="2" id="KW-1185">Reference proteome</keyword>
<dbReference type="EMBL" id="BMUU01000013">
    <property type="protein sequence ID" value="GGY57952.1"/>
    <property type="molecule type" value="Genomic_DNA"/>
</dbReference>
<dbReference type="Proteomes" id="UP000600946">
    <property type="component" value="Unassembled WGS sequence"/>
</dbReference>
<gene>
    <name evidence="1" type="ORF">GCM10010326_60730</name>
</gene>
<accession>A0ABQ3AIN6</accession>